<dbReference type="Gene3D" id="3.60.21.10">
    <property type="match status" value="1"/>
</dbReference>
<reference evidence="3" key="2">
    <citation type="journal article" date="2011" name="Microb. Ecol.">
        <title>Taxonomic and Functional Metagenomic Profiling of the Microbial Community in the Anoxic Sediment of a Sub-saline Shallow Lake (Laguna de Carrizo, Central Spain).</title>
        <authorList>
            <person name="Ferrer M."/>
            <person name="Guazzaroni M.E."/>
            <person name="Richter M."/>
            <person name="Garcia-Salamanca A."/>
            <person name="Yarza P."/>
            <person name="Suarez-Suarez A."/>
            <person name="Solano J."/>
            <person name="Alcaide M."/>
            <person name="van Dillewijn P."/>
            <person name="Molina-Henares M.A."/>
            <person name="Lopez-Cortes N."/>
            <person name="Al-Ramahi Y."/>
            <person name="Guerrero C."/>
            <person name="Acosta A."/>
            <person name="de Eugenio L.I."/>
            <person name="Martinez V."/>
            <person name="Marques S."/>
            <person name="Rojo F."/>
            <person name="Santero E."/>
            <person name="Genilloud O."/>
            <person name="Perez-Perez J."/>
            <person name="Rossello-Mora R."/>
            <person name="Ramos J.L."/>
        </authorList>
    </citation>
    <scope>NUCLEOTIDE SEQUENCE</scope>
</reference>
<dbReference type="Pfam" id="PF09587">
    <property type="entry name" value="PGA_cap"/>
    <property type="match status" value="1"/>
</dbReference>
<dbReference type="InterPro" id="IPR019079">
    <property type="entry name" value="Capsule_synth_CapA"/>
</dbReference>
<comment type="caution">
    <text evidence="3">The sequence shown here is derived from an EMBL/GenBank/DDBJ whole genome shotgun (WGS) entry which is preliminary data.</text>
</comment>
<dbReference type="AlphaFoldDB" id="D9PHX9"/>
<dbReference type="PANTHER" id="PTHR33393">
    <property type="entry name" value="POLYGLUTAMINE SYNTHESIS ACCESSORY PROTEIN RV0574C-RELATED"/>
    <property type="match status" value="1"/>
</dbReference>
<dbReference type="InterPro" id="IPR052169">
    <property type="entry name" value="CW_Biosynth-Accessory"/>
</dbReference>
<protein>
    <submittedName>
        <fullName evidence="3">Poly-gamma-glutamate synthesis protein</fullName>
    </submittedName>
</protein>
<dbReference type="PANTHER" id="PTHR33393:SF13">
    <property type="entry name" value="PGA BIOSYNTHESIS PROTEIN CAPA"/>
    <property type="match status" value="1"/>
</dbReference>
<dbReference type="CDD" id="cd07381">
    <property type="entry name" value="MPP_CapA"/>
    <property type="match status" value="1"/>
</dbReference>
<reference evidence="3" key="1">
    <citation type="submission" date="2010-07" db="EMBL/GenBank/DDBJ databases">
        <authorList>
            <consortium name="CONSOLIDER consortium CSD2007-00005"/>
            <person name="Guazzaroni M.-E."/>
            <person name="Richter M."/>
            <person name="Garcia-Salamanca A."/>
            <person name="Yarza P."/>
            <person name="Ferrer M."/>
        </authorList>
    </citation>
    <scope>NUCLEOTIDE SEQUENCE</scope>
</reference>
<dbReference type="SUPFAM" id="SSF56300">
    <property type="entry name" value="Metallo-dependent phosphatases"/>
    <property type="match status" value="1"/>
</dbReference>
<name>D9PHX9_9ZZZZ</name>
<dbReference type="InterPro" id="IPR029052">
    <property type="entry name" value="Metallo-depent_PP-like"/>
</dbReference>
<evidence type="ECO:0000313" key="3">
    <source>
        <dbReference type="EMBL" id="EFK96826.1"/>
    </source>
</evidence>
<gene>
    <name evidence="3" type="ORF">LDC_1133</name>
</gene>
<dbReference type="SMART" id="SM00854">
    <property type="entry name" value="PGA_cap"/>
    <property type="match status" value="1"/>
</dbReference>
<evidence type="ECO:0000256" key="1">
    <source>
        <dbReference type="ARBA" id="ARBA00005662"/>
    </source>
</evidence>
<accession>D9PHX9</accession>
<comment type="similarity">
    <text evidence="1">Belongs to the CapA family.</text>
</comment>
<dbReference type="EMBL" id="ADZX01000397">
    <property type="protein sequence ID" value="EFK96826.1"/>
    <property type="molecule type" value="Genomic_DNA"/>
</dbReference>
<feature type="domain" description="Capsule synthesis protein CapA" evidence="2">
    <location>
        <begin position="30"/>
        <end position="251"/>
    </location>
</feature>
<organism evidence="3">
    <name type="scientific">sediment metagenome</name>
    <dbReference type="NCBI Taxonomy" id="749907"/>
    <lineage>
        <taxon>unclassified sequences</taxon>
        <taxon>metagenomes</taxon>
        <taxon>ecological metagenomes</taxon>
    </lineage>
</organism>
<proteinExistence type="inferred from homology"/>
<sequence length="388" mass="43800">MIFINPIEKTAQMIHIIIGGDFAPMGRPETILCSGNDLTLTGDLQELFCEADLVIANLECPLVTNQTPTKIKKPLISAKAACVKGLKSAGIDVVGLANNHILDHGKEGLQSTIEALRSIDIDYVGAGNTIFDAQQMLIKQIDTLKIGIIAVAEHEFSIANENACGANPLDLITFVRSMEMYRASVDFVIVLFHGGKEFYPYPTPRQMEICRFLVEQGASAVICQHSHCPGSYEEYKGGHIVYGQGNLLFDMYPNKMPTVWHEGFLVNLLLKKDAPIEFYITPFIQCRDSSRIKKRTSDCDKLAEQVVCRSQKITQKGFINSEWLKFCNEKQYEYLSYLYGYNKYLSFINKKLHFSDFLFSKRANNLILNVIRCETHREVLETILSKKT</sequence>
<evidence type="ECO:0000259" key="2">
    <source>
        <dbReference type="SMART" id="SM00854"/>
    </source>
</evidence>